<name>A0A6A5KPD7_9PLEO</name>
<dbReference type="OrthoDB" id="3688308at2759"/>
<feature type="compositionally biased region" description="Acidic residues" evidence="1">
    <location>
        <begin position="155"/>
        <end position="168"/>
    </location>
</feature>
<feature type="transmembrane region" description="Helical" evidence="2">
    <location>
        <begin position="15"/>
        <end position="37"/>
    </location>
</feature>
<proteinExistence type="predicted"/>
<evidence type="ECO:0000313" key="3">
    <source>
        <dbReference type="EMBL" id="KAF1837872.1"/>
    </source>
</evidence>
<feature type="compositionally biased region" description="Acidic residues" evidence="1">
    <location>
        <begin position="220"/>
        <end position="231"/>
    </location>
</feature>
<sequence>MEAYLTPTYYEPRSGLLTLFLAAIFVMINMIAAYTAASYGMSARASPEVSMTKKELGMLLREAVRGEVEPLKKRMVAREDQISEAAEMAHQHQVRIGALGDDYTKAMREIGALQASLNAYMSSAAAGVIPRTPHQHRLRRPSTAQGPRATMIIDDNSDAESIYGDEDHESSPHASSPVQAHEVSSPQLEQDFDDELAELGGWGLDDEASEDVSDGKVTDQDAEGETDEEGEMPAPASPRTASRRLLKPQSQCKTKGAPFRGE</sequence>
<feature type="region of interest" description="Disordered" evidence="1">
    <location>
        <begin position="131"/>
        <end position="262"/>
    </location>
</feature>
<accession>A0A6A5KPD7</accession>
<dbReference type="EMBL" id="ML975257">
    <property type="protein sequence ID" value="KAF1837872.1"/>
    <property type="molecule type" value="Genomic_DNA"/>
</dbReference>
<keyword evidence="4" id="KW-1185">Reference proteome</keyword>
<keyword evidence="2" id="KW-1133">Transmembrane helix</keyword>
<evidence type="ECO:0000256" key="2">
    <source>
        <dbReference type="SAM" id="Phobius"/>
    </source>
</evidence>
<dbReference type="Proteomes" id="UP000800040">
    <property type="component" value="Unassembled WGS sequence"/>
</dbReference>
<organism evidence="3 4">
    <name type="scientific">Decorospora gaudefroyi</name>
    <dbReference type="NCBI Taxonomy" id="184978"/>
    <lineage>
        <taxon>Eukaryota</taxon>
        <taxon>Fungi</taxon>
        <taxon>Dikarya</taxon>
        <taxon>Ascomycota</taxon>
        <taxon>Pezizomycotina</taxon>
        <taxon>Dothideomycetes</taxon>
        <taxon>Pleosporomycetidae</taxon>
        <taxon>Pleosporales</taxon>
        <taxon>Pleosporineae</taxon>
        <taxon>Pleosporaceae</taxon>
        <taxon>Decorospora</taxon>
    </lineage>
</organism>
<evidence type="ECO:0000256" key="1">
    <source>
        <dbReference type="SAM" id="MobiDB-lite"/>
    </source>
</evidence>
<evidence type="ECO:0000313" key="4">
    <source>
        <dbReference type="Proteomes" id="UP000800040"/>
    </source>
</evidence>
<keyword evidence="2" id="KW-0472">Membrane</keyword>
<reference evidence="3" key="1">
    <citation type="submission" date="2020-01" db="EMBL/GenBank/DDBJ databases">
        <authorList>
            <consortium name="DOE Joint Genome Institute"/>
            <person name="Haridas S."/>
            <person name="Albert R."/>
            <person name="Binder M."/>
            <person name="Bloem J."/>
            <person name="Labutti K."/>
            <person name="Salamov A."/>
            <person name="Andreopoulos B."/>
            <person name="Baker S.E."/>
            <person name="Barry K."/>
            <person name="Bills G."/>
            <person name="Bluhm B.H."/>
            <person name="Cannon C."/>
            <person name="Castanera R."/>
            <person name="Culley D.E."/>
            <person name="Daum C."/>
            <person name="Ezra D."/>
            <person name="Gonzalez J.B."/>
            <person name="Henrissat B."/>
            <person name="Kuo A."/>
            <person name="Liang C."/>
            <person name="Lipzen A."/>
            <person name="Lutzoni F."/>
            <person name="Magnuson J."/>
            <person name="Mondo S."/>
            <person name="Nolan M."/>
            <person name="Ohm R."/>
            <person name="Pangilinan J."/>
            <person name="Park H.-J."/>
            <person name="Ramirez L."/>
            <person name="Alfaro M."/>
            <person name="Sun H."/>
            <person name="Tritt A."/>
            <person name="Yoshinaga Y."/>
            <person name="Zwiers L.-H."/>
            <person name="Turgeon B.G."/>
            <person name="Goodwin S.B."/>
            <person name="Spatafora J.W."/>
            <person name="Crous P.W."/>
            <person name="Grigoriev I.V."/>
        </authorList>
    </citation>
    <scope>NUCLEOTIDE SEQUENCE</scope>
    <source>
        <strain evidence="3">P77</strain>
    </source>
</reference>
<gene>
    <name evidence="3" type="ORF">BDW02DRAFT_82911</name>
</gene>
<dbReference type="AlphaFoldDB" id="A0A6A5KPD7"/>
<protein>
    <submittedName>
        <fullName evidence="3">Uncharacterized protein</fullName>
    </submittedName>
</protein>
<keyword evidence="2" id="KW-0812">Transmembrane</keyword>
<feature type="compositionally biased region" description="Polar residues" evidence="1">
    <location>
        <begin position="172"/>
        <end position="188"/>
    </location>
</feature>